<evidence type="ECO:0000313" key="2">
    <source>
        <dbReference type="Proteomes" id="UP000226420"/>
    </source>
</evidence>
<comment type="caution">
    <text evidence="1">The sequence shown here is derived from an EMBL/GenBank/DDBJ whole genome shotgun (WGS) entry which is preliminary data.</text>
</comment>
<dbReference type="RefSeq" id="WP_074820690.1">
    <property type="nucleotide sequence ID" value="NZ_FOLW01000002.1"/>
</dbReference>
<organism evidence="1 2">
    <name type="scientific">Pragia fontium DSM 5563 = ATCC 49100</name>
    <dbReference type="NCBI Taxonomy" id="1122977"/>
    <lineage>
        <taxon>Bacteria</taxon>
        <taxon>Pseudomonadati</taxon>
        <taxon>Pseudomonadota</taxon>
        <taxon>Gammaproteobacteria</taxon>
        <taxon>Enterobacterales</taxon>
        <taxon>Budviciaceae</taxon>
        <taxon>Pragia</taxon>
    </lineage>
</organism>
<sequence>MIIDQNIKFTGGCLVDNDRLVLTSVDNDIEFYSDYSEFSFWDTSNINDLTFTTLEVKNWADNMVRYISAQEEFNGLCCLSPVGKVFFIQDGKIVSIETLNEVERWGNLRNIVQIGGQLYVCGNKGQIYQRVEKNKWQHIDDSILSEQDRKAGVKERKKMRDEVINSLPEEQRTMENITRVLDERKKQEKKQGNRNLSAINGYCSNDIYVCGTSPGSKEGGVVFHYNGINWQRLTVPTTDGLLSIYLHDENTVYIGGYNGYLLKGNYRDGFIEISDSTNLVSIDNFVSIAGRVFLSTNKGVRQLKDDKVVTVDMYDELNQVASELLNDTVIIDVYGDNLLIVGKKVVCRYSFKESKINFLLSVIGQDDN</sequence>
<reference evidence="1 2" key="1">
    <citation type="submission" date="2016-10" db="EMBL/GenBank/DDBJ databases">
        <authorList>
            <person name="Varghese N."/>
            <person name="Submissions S."/>
        </authorList>
    </citation>
    <scope>NUCLEOTIDE SEQUENCE [LARGE SCALE GENOMIC DNA]</scope>
    <source>
        <strain evidence="1 2">DSM 5563</strain>
    </source>
</reference>
<name>A0AAJ5BG80_9GAMM</name>
<proteinExistence type="predicted"/>
<gene>
    <name evidence="1" type="ORF">SAMN02745723_10246</name>
</gene>
<dbReference type="Proteomes" id="UP000226420">
    <property type="component" value="Unassembled WGS sequence"/>
</dbReference>
<accession>A0AAJ5BG80</accession>
<dbReference type="AlphaFoldDB" id="A0AAJ5BG80"/>
<evidence type="ECO:0000313" key="1">
    <source>
        <dbReference type="EMBL" id="SFC31544.1"/>
    </source>
</evidence>
<dbReference type="EMBL" id="FOLW01000002">
    <property type="protein sequence ID" value="SFC31544.1"/>
    <property type="molecule type" value="Genomic_DNA"/>
</dbReference>
<protein>
    <submittedName>
        <fullName evidence="1">Uncharacterized protein</fullName>
    </submittedName>
</protein>